<reference evidence="2" key="1">
    <citation type="journal article" date="2022" name="Mol. Ecol. Resour.">
        <title>The genomes of chicory, endive, great burdock and yacon provide insights into Asteraceae palaeo-polyploidization history and plant inulin production.</title>
        <authorList>
            <person name="Fan W."/>
            <person name="Wang S."/>
            <person name="Wang H."/>
            <person name="Wang A."/>
            <person name="Jiang F."/>
            <person name="Liu H."/>
            <person name="Zhao H."/>
            <person name="Xu D."/>
            <person name="Zhang Y."/>
        </authorList>
    </citation>
    <scope>NUCLEOTIDE SEQUENCE [LARGE SCALE GENOMIC DNA]</scope>
    <source>
        <strain evidence="2">cv. Niubang</strain>
    </source>
</reference>
<evidence type="ECO:0000313" key="2">
    <source>
        <dbReference type="Proteomes" id="UP001055879"/>
    </source>
</evidence>
<dbReference type="Proteomes" id="UP001055879">
    <property type="component" value="Linkage Group LG04"/>
</dbReference>
<protein>
    <submittedName>
        <fullName evidence="1">Uncharacterized protein</fullName>
    </submittedName>
</protein>
<proteinExistence type="predicted"/>
<accession>A0ACB9CNK1</accession>
<comment type="caution">
    <text evidence="1">The sequence shown here is derived from an EMBL/GenBank/DDBJ whole genome shotgun (WGS) entry which is preliminary data.</text>
</comment>
<gene>
    <name evidence="1" type="ORF">L6452_15385</name>
</gene>
<dbReference type="EMBL" id="CM042050">
    <property type="protein sequence ID" value="KAI3735864.1"/>
    <property type="molecule type" value="Genomic_DNA"/>
</dbReference>
<keyword evidence="2" id="KW-1185">Reference proteome</keyword>
<organism evidence="1 2">
    <name type="scientific">Arctium lappa</name>
    <name type="common">Greater burdock</name>
    <name type="synonym">Lappa major</name>
    <dbReference type="NCBI Taxonomy" id="4217"/>
    <lineage>
        <taxon>Eukaryota</taxon>
        <taxon>Viridiplantae</taxon>
        <taxon>Streptophyta</taxon>
        <taxon>Embryophyta</taxon>
        <taxon>Tracheophyta</taxon>
        <taxon>Spermatophyta</taxon>
        <taxon>Magnoliopsida</taxon>
        <taxon>eudicotyledons</taxon>
        <taxon>Gunneridae</taxon>
        <taxon>Pentapetalae</taxon>
        <taxon>asterids</taxon>
        <taxon>campanulids</taxon>
        <taxon>Asterales</taxon>
        <taxon>Asteraceae</taxon>
        <taxon>Carduoideae</taxon>
        <taxon>Cardueae</taxon>
        <taxon>Arctiinae</taxon>
        <taxon>Arctium</taxon>
    </lineage>
</organism>
<sequence length="179" mass="19651">MPFAGVQPPQPPYPRPTQGTGVATGVTTFSIPTIPTMPPPTTGYPSMYVADMSASINVSLPPNIYFNLDDLVAQRLKQLEEQNEKMMFLLAKLPGAIVPVDDEPQTGFQASAFIDEITMIDVPKKYNISTFTPKYSGINIKSSVVPADVDCVDIPSVSRVLHMQELWCDPHWCCTSMVD</sequence>
<name>A0ACB9CNK1_ARCLA</name>
<evidence type="ECO:0000313" key="1">
    <source>
        <dbReference type="EMBL" id="KAI3735864.1"/>
    </source>
</evidence>
<reference evidence="1 2" key="2">
    <citation type="journal article" date="2022" name="Mol. Ecol. Resour.">
        <title>The genomes of chicory, endive, great burdock and yacon provide insights into Asteraceae paleo-polyploidization history and plant inulin production.</title>
        <authorList>
            <person name="Fan W."/>
            <person name="Wang S."/>
            <person name="Wang H."/>
            <person name="Wang A."/>
            <person name="Jiang F."/>
            <person name="Liu H."/>
            <person name="Zhao H."/>
            <person name="Xu D."/>
            <person name="Zhang Y."/>
        </authorList>
    </citation>
    <scope>NUCLEOTIDE SEQUENCE [LARGE SCALE GENOMIC DNA]</scope>
    <source>
        <strain evidence="2">cv. Niubang</strain>
    </source>
</reference>